<evidence type="ECO:0000256" key="4">
    <source>
        <dbReference type="ARBA" id="ARBA00022692"/>
    </source>
</evidence>
<dbReference type="InterPro" id="IPR038770">
    <property type="entry name" value="Na+/solute_symporter_sf"/>
</dbReference>
<dbReference type="GO" id="GO:0016020">
    <property type="term" value="C:membrane"/>
    <property type="evidence" value="ECO:0007669"/>
    <property type="project" value="UniProtKB-SubCell"/>
</dbReference>
<dbReference type="GO" id="GO:1902600">
    <property type="term" value="P:proton transmembrane transport"/>
    <property type="evidence" value="ECO:0007669"/>
    <property type="project" value="InterPro"/>
</dbReference>
<dbReference type="Pfam" id="PF00999">
    <property type="entry name" value="Na_H_Exchanger"/>
    <property type="match status" value="1"/>
</dbReference>
<dbReference type="GO" id="GO:0015297">
    <property type="term" value="F:antiporter activity"/>
    <property type="evidence" value="ECO:0007669"/>
    <property type="project" value="InterPro"/>
</dbReference>
<evidence type="ECO:0000256" key="7">
    <source>
        <dbReference type="ARBA" id="ARBA00023065"/>
    </source>
</evidence>
<dbReference type="GO" id="GO:0006885">
    <property type="term" value="P:regulation of pH"/>
    <property type="evidence" value="ECO:0007669"/>
    <property type="project" value="TreeGrafter"/>
</dbReference>
<dbReference type="GO" id="GO:0006813">
    <property type="term" value="P:potassium ion transport"/>
    <property type="evidence" value="ECO:0007669"/>
    <property type="project" value="UniProtKB-KW"/>
</dbReference>
<comment type="subcellular location">
    <subcellularLocation>
        <location evidence="1">Membrane</location>
        <topology evidence="1">Multi-pass membrane protein</topology>
    </subcellularLocation>
</comment>
<dbReference type="AlphaFoldDB" id="A0AAN8V8X4"/>
<evidence type="ECO:0000256" key="10">
    <source>
        <dbReference type="SAM" id="Phobius"/>
    </source>
</evidence>
<dbReference type="InterPro" id="IPR057290">
    <property type="entry name" value="CHX17_C"/>
</dbReference>
<keyword evidence="4 10" id="KW-0812">Transmembrane</keyword>
<keyword evidence="2" id="KW-0813">Transport</keyword>
<evidence type="ECO:0000256" key="6">
    <source>
        <dbReference type="ARBA" id="ARBA00022989"/>
    </source>
</evidence>
<dbReference type="Pfam" id="PF23259">
    <property type="entry name" value="CHX17_C"/>
    <property type="match status" value="1"/>
</dbReference>
<feature type="domain" description="Cation/H(+) antiporter central" evidence="12">
    <location>
        <begin position="524"/>
        <end position="647"/>
    </location>
</feature>
<protein>
    <submittedName>
        <fullName evidence="14">Cation/H+ exchanger</fullName>
    </submittedName>
</protein>
<keyword evidence="6 10" id="KW-1133">Transmembrane helix</keyword>
<feature type="transmembrane region" description="Helical" evidence="10">
    <location>
        <begin position="349"/>
        <end position="366"/>
    </location>
</feature>
<reference evidence="14 15" key="1">
    <citation type="submission" date="2023-12" db="EMBL/GenBank/DDBJ databases">
        <title>A high-quality genome assembly for Dillenia turbinata (Dilleniales).</title>
        <authorList>
            <person name="Chanderbali A."/>
        </authorList>
    </citation>
    <scope>NUCLEOTIDE SEQUENCE [LARGE SCALE GENOMIC DNA]</scope>
    <source>
        <strain evidence="14">LSX21</strain>
        <tissue evidence="14">Leaf</tissue>
    </source>
</reference>
<feature type="transmembrane region" description="Helical" evidence="10">
    <location>
        <begin position="164"/>
        <end position="188"/>
    </location>
</feature>
<dbReference type="InterPro" id="IPR006153">
    <property type="entry name" value="Cation/H_exchanger_TM"/>
</dbReference>
<dbReference type="EMBL" id="JBAMMX010000015">
    <property type="protein sequence ID" value="KAK6927154.1"/>
    <property type="molecule type" value="Genomic_DNA"/>
</dbReference>
<evidence type="ECO:0000313" key="15">
    <source>
        <dbReference type="Proteomes" id="UP001370490"/>
    </source>
</evidence>
<dbReference type="InterPro" id="IPR057291">
    <property type="entry name" value="CHX17_2nd"/>
</dbReference>
<evidence type="ECO:0000259" key="13">
    <source>
        <dbReference type="Pfam" id="PF23259"/>
    </source>
</evidence>
<feature type="transmembrane region" description="Helical" evidence="10">
    <location>
        <begin position="386"/>
        <end position="409"/>
    </location>
</feature>
<keyword evidence="15" id="KW-1185">Reference proteome</keyword>
<feature type="domain" description="Cation/H(+) antiporter C-terminal" evidence="13">
    <location>
        <begin position="663"/>
        <end position="807"/>
    </location>
</feature>
<dbReference type="PANTHER" id="PTHR32468:SF164">
    <property type="entry name" value="OS05G0485000 PROTEIN"/>
    <property type="match status" value="1"/>
</dbReference>
<feature type="transmembrane region" description="Helical" evidence="10">
    <location>
        <begin position="267"/>
        <end position="285"/>
    </location>
</feature>
<feature type="transmembrane region" description="Helical" evidence="10">
    <location>
        <begin position="134"/>
        <end position="152"/>
    </location>
</feature>
<comment type="caution">
    <text evidence="14">The sequence shown here is derived from an EMBL/GenBank/DDBJ whole genome shotgun (WGS) entry which is preliminary data.</text>
</comment>
<keyword evidence="8 10" id="KW-0472">Membrane</keyword>
<proteinExistence type="inferred from homology"/>
<evidence type="ECO:0000313" key="14">
    <source>
        <dbReference type="EMBL" id="KAK6927154.1"/>
    </source>
</evidence>
<evidence type="ECO:0000259" key="11">
    <source>
        <dbReference type="Pfam" id="PF00999"/>
    </source>
</evidence>
<feature type="domain" description="Cation/H+ exchanger transmembrane" evidence="11">
    <location>
        <begin position="108"/>
        <end position="466"/>
    </location>
</feature>
<evidence type="ECO:0000256" key="1">
    <source>
        <dbReference type="ARBA" id="ARBA00004141"/>
    </source>
</evidence>
<evidence type="ECO:0000256" key="8">
    <source>
        <dbReference type="ARBA" id="ARBA00023136"/>
    </source>
</evidence>
<accession>A0AAN8V8X4</accession>
<sequence>MIRGQRNDITRKIGSITVARHGSTYMDPLFLCCKDTKAKDSSMLIIFMETQKATKVEMNQVPYVCSLLGNTNSKGIWFGDDPLKLKESGLALDKKLDSIRSLKGHPGGVILGPSVLGHNTEFSNKMFPKQGKPVTDTIAFFGFMLFIFLVGVKTDAAMVLKSGRMAWAIGILAFVVPYALAGLVAFLLDRFLSLEDNISNVLYIVVTMHSMSAFPVIVLFLDELKILNSDIGRLASSSSIICDVCHWFTFFMTLAAKIATLRSIQSIIGTILSSVTLIALIVFGIRPAALWTVRQTPEGRPVKEIYIFTVLVLLLCCGFIGDVIGMTSLLTSFLFGLAIPDGPPLGAALVERLDCFVSVLLMPIFFTISGLKMDVFSIQKLEDFGMIQLIAFVAFLGKILGTIVPPLLCRMPLRDALSLALIMNSKGIVELASLNHWTHTKVINEENYTIIAISEVIITGAISPLVKLLYDPSRRYIAYKRRTVFHKRPNEELRILACLHNEDSVPTFMNLLNFTNPTKLSPISLYILHLVKLTGRSASQLIPYRPREKTSVNRTRTERIFNVFRKLEQQKDGPLTVQFFKGVSPYETMHNDVCSLALEKRITLALIPIHKQWLLGEVVESSYALRHLNKNVLENAPCSVGVIIDRANVRKFLVNLADSSLHKVAVFFFGGADDREALAYALHMSAHPGVVLTLVRFSSSEDIVLGTARSRTLDSESLSEYKLHMMHNERVLYREEVVTAGSGLLPSLRSMRNSYDLVMVGRRHGHSPFMLELRKWNEHGELGIVGEILSSPIFKGTSAVLVMQQQTRLWGLHDPEESTHLRRIKI</sequence>
<feature type="transmembrane region" description="Helical" evidence="10">
    <location>
        <begin position="305"/>
        <end position="337"/>
    </location>
</feature>
<dbReference type="Pfam" id="PF23256">
    <property type="entry name" value="CHX17_2nd"/>
    <property type="match status" value="1"/>
</dbReference>
<evidence type="ECO:0000256" key="9">
    <source>
        <dbReference type="ARBA" id="ARBA00038341"/>
    </source>
</evidence>
<dbReference type="PANTHER" id="PTHR32468">
    <property type="entry name" value="CATION/H + ANTIPORTER"/>
    <property type="match status" value="1"/>
</dbReference>
<evidence type="ECO:0000259" key="12">
    <source>
        <dbReference type="Pfam" id="PF23256"/>
    </source>
</evidence>
<feature type="transmembrane region" description="Helical" evidence="10">
    <location>
        <begin position="233"/>
        <end position="255"/>
    </location>
</feature>
<feature type="transmembrane region" description="Helical" evidence="10">
    <location>
        <begin position="200"/>
        <end position="221"/>
    </location>
</feature>
<dbReference type="GO" id="GO:0012505">
    <property type="term" value="C:endomembrane system"/>
    <property type="evidence" value="ECO:0007669"/>
    <property type="project" value="TreeGrafter"/>
</dbReference>
<evidence type="ECO:0000256" key="2">
    <source>
        <dbReference type="ARBA" id="ARBA00022448"/>
    </source>
</evidence>
<organism evidence="14 15">
    <name type="scientific">Dillenia turbinata</name>
    <dbReference type="NCBI Taxonomy" id="194707"/>
    <lineage>
        <taxon>Eukaryota</taxon>
        <taxon>Viridiplantae</taxon>
        <taxon>Streptophyta</taxon>
        <taxon>Embryophyta</taxon>
        <taxon>Tracheophyta</taxon>
        <taxon>Spermatophyta</taxon>
        <taxon>Magnoliopsida</taxon>
        <taxon>eudicotyledons</taxon>
        <taxon>Gunneridae</taxon>
        <taxon>Pentapetalae</taxon>
        <taxon>Dilleniales</taxon>
        <taxon>Dilleniaceae</taxon>
        <taxon>Dillenia</taxon>
    </lineage>
</organism>
<keyword evidence="3" id="KW-0633">Potassium transport</keyword>
<evidence type="ECO:0000256" key="5">
    <source>
        <dbReference type="ARBA" id="ARBA00022958"/>
    </source>
</evidence>
<keyword evidence="7" id="KW-0406">Ion transport</keyword>
<comment type="similarity">
    <text evidence="9">Belongs to the monovalent cation:proton antiporter 2 (CPA2) transporter (TC 2.A.37) family. CHX (TC 2.A.37.4) subfamily.</text>
</comment>
<dbReference type="InterPro" id="IPR050794">
    <property type="entry name" value="CPA2_transporter"/>
</dbReference>
<dbReference type="Proteomes" id="UP001370490">
    <property type="component" value="Unassembled WGS sequence"/>
</dbReference>
<keyword evidence="5" id="KW-0630">Potassium</keyword>
<gene>
    <name evidence="14" type="ORF">RJ641_008873</name>
</gene>
<evidence type="ECO:0000256" key="3">
    <source>
        <dbReference type="ARBA" id="ARBA00022538"/>
    </source>
</evidence>
<name>A0AAN8V8X4_9MAGN</name>
<dbReference type="Gene3D" id="1.20.1530.20">
    <property type="match status" value="1"/>
</dbReference>